<dbReference type="AlphaFoldDB" id="A0A2J5I7G4"/>
<organism evidence="2 3">
    <name type="scientific">Aspergillus taichungensis</name>
    <dbReference type="NCBI Taxonomy" id="482145"/>
    <lineage>
        <taxon>Eukaryota</taxon>
        <taxon>Fungi</taxon>
        <taxon>Dikarya</taxon>
        <taxon>Ascomycota</taxon>
        <taxon>Pezizomycotina</taxon>
        <taxon>Eurotiomycetes</taxon>
        <taxon>Eurotiomycetidae</taxon>
        <taxon>Eurotiales</taxon>
        <taxon>Aspergillaceae</taxon>
        <taxon>Aspergillus</taxon>
        <taxon>Aspergillus subgen. Circumdati</taxon>
    </lineage>
</organism>
<keyword evidence="1" id="KW-0812">Transmembrane</keyword>
<evidence type="ECO:0000313" key="2">
    <source>
        <dbReference type="EMBL" id="PLN85795.1"/>
    </source>
</evidence>
<feature type="non-terminal residue" evidence="2">
    <location>
        <position position="1"/>
    </location>
</feature>
<evidence type="ECO:0000256" key="1">
    <source>
        <dbReference type="SAM" id="Phobius"/>
    </source>
</evidence>
<keyword evidence="1" id="KW-0472">Membrane</keyword>
<reference evidence="3" key="1">
    <citation type="submission" date="2017-12" db="EMBL/GenBank/DDBJ databases">
        <authorList>
            <consortium name="DOE Joint Genome Institute"/>
            <person name="Mondo S.J."/>
            <person name="Kjaerbolling I."/>
            <person name="Vesth T.C."/>
            <person name="Frisvad J.C."/>
            <person name="Nybo J.L."/>
            <person name="Theobald S."/>
            <person name="Kuo A."/>
            <person name="Bowyer P."/>
            <person name="Matsuda Y."/>
            <person name="Lyhne E.K."/>
            <person name="Kogle M.E."/>
            <person name="Clum A."/>
            <person name="Lipzen A."/>
            <person name="Salamov A."/>
            <person name="Ngan C.Y."/>
            <person name="Daum C."/>
            <person name="Chiniquy J."/>
            <person name="Barry K."/>
            <person name="LaButti K."/>
            <person name="Haridas S."/>
            <person name="Simmons B.A."/>
            <person name="Magnuson J.K."/>
            <person name="Mortensen U.H."/>
            <person name="Larsen T.O."/>
            <person name="Grigoriev I.V."/>
            <person name="Baker S.E."/>
            <person name="Andersen M.R."/>
            <person name="Nordberg H.P."/>
            <person name="Cantor M.N."/>
            <person name="Hua S.X."/>
        </authorList>
    </citation>
    <scope>NUCLEOTIDE SEQUENCE [LARGE SCALE GENOMIC DNA]</scope>
    <source>
        <strain evidence="3">IBT 19404</strain>
    </source>
</reference>
<keyword evidence="1" id="KW-1133">Transmembrane helix</keyword>
<feature type="transmembrane region" description="Helical" evidence="1">
    <location>
        <begin position="22"/>
        <end position="39"/>
    </location>
</feature>
<dbReference type="EMBL" id="KZ559502">
    <property type="protein sequence ID" value="PLN85795.1"/>
    <property type="molecule type" value="Genomic_DNA"/>
</dbReference>
<name>A0A2J5I7G4_9EURO</name>
<evidence type="ECO:0000313" key="3">
    <source>
        <dbReference type="Proteomes" id="UP000235023"/>
    </source>
</evidence>
<keyword evidence="3" id="KW-1185">Reference proteome</keyword>
<proteinExistence type="predicted"/>
<dbReference type="Proteomes" id="UP000235023">
    <property type="component" value="Unassembled WGS sequence"/>
</dbReference>
<gene>
    <name evidence="2" type="ORF">BDW42DRAFT_160005</name>
</gene>
<accession>A0A2J5I7G4</accession>
<protein>
    <submittedName>
        <fullName evidence="2">Uncharacterized protein</fullName>
    </submittedName>
</protein>
<sequence>LGILLPRVVGCGLCTRSSQEKAWYLILLLWVWYSIYRVVSTVYSWSTLYGDVNTFCQG</sequence>